<evidence type="ECO:0000313" key="2">
    <source>
        <dbReference type="Proteomes" id="UP000297777"/>
    </source>
</evidence>
<keyword evidence="2" id="KW-1185">Reference proteome</keyword>
<evidence type="ECO:0000313" key="1">
    <source>
        <dbReference type="EMBL" id="TGO17248.1"/>
    </source>
</evidence>
<dbReference type="AlphaFoldDB" id="A0A4Z1F156"/>
<name>A0A4Z1F156_9HELO</name>
<reference evidence="1 2" key="1">
    <citation type="submission" date="2017-12" db="EMBL/GenBank/DDBJ databases">
        <title>Comparative genomics of Botrytis spp.</title>
        <authorList>
            <person name="Valero-Jimenez C.A."/>
            <person name="Tapia P."/>
            <person name="Veloso J."/>
            <person name="Silva-Moreno E."/>
            <person name="Staats M."/>
            <person name="Valdes J.H."/>
            <person name="Van Kan J.A.L."/>
        </authorList>
    </citation>
    <scope>NUCLEOTIDE SEQUENCE [LARGE SCALE GENOMIC DNA]</scope>
    <source>
        <strain evidence="1 2">Bt9001</strain>
    </source>
</reference>
<organism evidence="1 2">
    <name type="scientific">Botrytis tulipae</name>
    <dbReference type="NCBI Taxonomy" id="87230"/>
    <lineage>
        <taxon>Eukaryota</taxon>
        <taxon>Fungi</taxon>
        <taxon>Dikarya</taxon>
        <taxon>Ascomycota</taxon>
        <taxon>Pezizomycotina</taxon>
        <taxon>Leotiomycetes</taxon>
        <taxon>Helotiales</taxon>
        <taxon>Sclerotiniaceae</taxon>
        <taxon>Botrytis</taxon>
    </lineage>
</organism>
<dbReference type="Proteomes" id="UP000297777">
    <property type="component" value="Unassembled WGS sequence"/>
</dbReference>
<accession>A0A4Z1F156</accession>
<dbReference type="OrthoDB" id="3536482at2759"/>
<proteinExistence type="predicted"/>
<sequence>MHGIQSYCEYQTEAATPFGTQNIKVGESQKDHPADAVKYETTQCIVSAGLQRPNDDALFELGSDIGSPDLNRTRRMCGLPVFSDGYYLRLKLFPFGSECISPLQ</sequence>
<protein>
    <submittedName>
        <fullName evidence="1">Uncharacterized protein</fullName>
    </submittedName>
</protein>
<dbReference type="EMBL" id="PQXH01000019">
    <property type="protein sequence ID" value="TGO17248.1"/>
    <property type="molecule type" value="Genomic_DNA"/>
</dbReference>
<comment type="caution">
    <text evidence="1">The sequence shown here is derived from an EMBL/GenBank/DDBJ whole genome shotgun (WGS) entry which is preliminary data.</text>
</comment>
<gene>
    <name evidence="1" type="ORF">BTUL_0019g00380</name>
</gene>